<feature type="compositionally biased region" description="Basic and acidic residues" evidence="1">
    <location>
        <begin position="1"/>
        <end position="14"/>
    </location>
</feature>
<evidence type="ECO:0000313" key="2">
    <source>
        <dbReference type="EMBL" id="JAD16053.1"/>
    </source>
</evidence>
<sequence>MESTVHRSNRENKNSHQHKPLHPKTSIVRVLFKPMAYYPLHALPQPLQSFETSFANLET</sequence>
<dbReference type="EMBL" id="GBRH01281842">
    <property type="protein sequence ID" value="JAD16053.1"/>
    <property type="molecule type" value="Transcribed_RNA"/>
</dbReference>
<dbReference type="AlphaFoldDB" id="A0A0A8XTG9"/>
<feature type="region of interest" description="Disordered" evidence="1">
    <location>
        <begin position="1"/>
        <end position="25"/>
    </location>
</feature>
<proteinExistence type="predicted"/>
<organism evidence="2">
    <name type="scientific">Arundo donax</name>
    <name type="common">Giant reed</name>
    <name type="synonym">Donax arundinaceus</name>
    <dbReference type="NCBI Taxonomy" id="35708"/>
    <lineage>
        <taxon>Eukaryota</taxon>
        <taxon>Viridiplantae</taxon>
        <taxon>Streptophyta</taxon>
        <taxon>Embryophyta</taxon>
        <taxon>Tracheophyta</taxon>
        <taxon>Spermatophyta</taxon>
        <taxon>Magnoliopsida</taxon>
        <taxon>Liliopsida</taxon>
        <taxon>Poales</taxon>
        <taxon>Poaceae</taxon>
        <taxon>PACMAD clade</taxon>
        <taxon>Arundinoideae</taxon>
        <taxon>Arundineae</taxon>
        <taxon>Arundo</taxon>
    </lineage>
</organism>
<accession>A0A0A8XTG9</accession>
<reference evidence="2" key="2">
    <citation type="journal article" date="2015" name="Data Brief">
        <title>Shoot transcriptome of the giant reed, Arundo donax.</title>
        <authorList>
            <person name="Barrero R.A."/>
            <person name="Guerrero F.D."/>
            <person name="Moolhuijzen P."/>
            <person name="Goolsby J.A."/>
            <person name="Tidwell J."/>
            <person name="Bellgard S.E."/>
            <person name="Bellgard M.I."/>
        </authorList>
    </citation>
    <scope>NUCLEOTIDE SEQUENCE</scope>
    <source>
        <tissue evidence="2">Shoot tissue taken approximately 20 cm above the soil surface</tissue>
    </source>
</reference>
<evidence type="ECO:0000256" key="1">
    <source>
        <dbReference type="SAM" id="MobiDB-lite"/>
    </source>
</evidence>
<name>A0A0A8XTG9_ARUDO</name>
<reference evidence="2" key="1">
    <citation type="submission" date="2014-09" db="EMBL/GenBank/DDBJ databases">
        <authorList>
            <person name="Magalhaes I.L.F."/>
            <person name="Oliveira U."/>
            <person name="Santos F.R."/>
            <person name="Vidigal T.H.D.A."/>
            <person name="Brescovit A.D."/>
            <person name="Santos A.J."/>
        </authorList>
    </citation>
    <scope>NUCLEOTIDE SEQUENCE</scope>
    <source>
        <tissue evidence="2">Shoot tissue taken approximately 20 cm above the soil surface</tissue>
    </source>
</reference>
<protein>
    <submittedName>
        <fullName evidence="2">Uncharacterized protein</fullName>
    </submittedName>
</protein>